<evidence type="ECO:0000256" key="2">
    <source>
        <dbReference type="SAM" id="SignalP"/>
    </source>
</evidence>
<dbReference type="AlphaFoldDB" id="A0A9D2MXV3"/>
<dbReference type="Gene3D" id="3.40.190.10">
    <property type="entry name" value="Periplasmic binding protein-like II"/>
    <property type="match status" value="2"/>
</dbReference>
<feature type="chain" id="PRO_5039656331" evidence="2">
    <location>
        <begin position="25"/>
        <end position="353"/>
    </location>
</feature>
<dbReference type="PANTHER" id="PTHR30006:SF24">
    <property type="entry name" value="SLL0237 PROTEIN"/>
    <property type="match status" value="1"/>
</dbReference>
<accession>A0A9D2MXV3</accession>
<dbReference type="SUPFAM" id="SSF53850">
    <property type="entry name" value="Periplasmic binding protein-like II"/>
    <property type="match status" value="1"/>
</dbReference>
<dbReference type="PANTHER" id="PTHR30006">
    <property type="entry name" value="THIAMINE-BINDING PERIPLASMIC PROTEIN-RELATED"/>
    <property type="match status" value="1"/>
</dbReference>
<dbReference type="Pfam" id="PF13343">
    <property type="entry name" value="SBP_bac_6"/>
    <property type="match status" value="1"/>
</dbReference>
<feature type="signal peptide" evidence="2">
    <location>
        <begin position="1"/>
        <end position="24"/>
    </location>
</feature>
<dbReference type="EMBL" id="DWWT01000016">
    <property type="protein sequence ID" value="HJC05283.1"/>
    <property type="molecule type" value="Genomic_DNA"/>
</dbReference>
<dbReference type="Proteomes" id="UP000823910">
    <property type="component" value="Unassembled WGS sequence"/>
</dbReference>
<proteinExistence type="predicted"/>
<keyword evidence="1 2" id="KW-0732">Signal</keyword>
<sequence>MMSLRHRKLKTGFILMGISAFALASCAGQKPASAAAPASPGLIVYTAQEKDVYEPIIKEFEERTNLTVRVETGSSEAMLRRLEEGRAETAGEKAPDWDVVFGIGAEVLEQGAEYWEPLQSAQADMIDKTFQLDGERENKKWAAFSARPLVIMYNTNVVTYRELPEGWNSLLEPRWRGRIAFGDPNRSDIYAEALAAAVEEAPEGLAEFMSNLEYKVLNDSSEVNEAIAEGRYSLGVTLEGSAQALLSAGAYIDYVYPREGTAVLLDGTAVAAGCANPAAAREFVEFTLSRDVQRILVSDLNRRSVRRDVPPRRGLSPIDRLPLVEVNFGELSERKQNILKQWNAIMDREGGGT</sequence>
<evidence type="ECO:0000256" key="1">
    <source>
        <dbReference type="ARBA" id="ARBA00022729"/>
    </source>
</evidence>
<evidence type="ECO:0000313" key="3">
    <source>
        <dbReference type="EMBL" id="HJC05283.1"/>
    </source>
</evidence>
<protein>
    <submittedName>
        <fullName evidence="3">Extracellular solute-binding protein</fullName>
    </submittedName>
</protein>
<name>A0A9D2MXV3_9FIRM</name>
<reference evidence="3" key="1">
    <citation type="journal article" date="2021" name="PeerJ">
        <title>Extensive microbial diversity within the chicken gut microbiome revealed by metagenomics and culture.</title>
        <authorList>
            <person name="Gilroy R."/>
            <person name="Ravi A."/>
            <person name="Getino M."/>
            <person name="Pursley I."/>
            <person name="Horton D.L."/>
            <person name="Alikhan N.F."/>
            <person name="Baker D."/>
            <person name="Gharbi K."/>
            <person name="Hall N."/>
            <person name="Watson M."/>
            <person name="Adriaenssens E.M."/>
            <person name="Foster-Nyarko E."/>
            <person name="Jarju S."/>
            <person name="Secka A."/>
            <person name="Antonio M."/>
            <person name="Oren A."/>
            <person name="Chaudhuri R.R."/>
            <person name="La Ragione R."/>
            <person name="Hildebrand F."/>
            <person name="Pallen M.J."/>
        </authorList>
    </citation>
    <scope>NUCLEOTIDE SEQUENCE</scope>
    <source>
        <strain evidence="3">CHK180-15479</strain>
    </source>
</reference>
<dbReference type="PIRSF" id="PIRSF002825">
    <property type="entry name" value="CfbpA"/>
    <property type="match status" value="1"/>
</dbReference>
<evidence type="ECO:0000313" key="4">
    <source>
        <dbReference type="Proteomes" id="UP000823910"/>
    </source>
</evidence>
<dbReference type="InterPro" id="IPR026045">
    <property type="entry name" value="Ferric-bd"/>
</dbReference>
<organism evidence="3 4">
    <name type="scientific">Candidatus Enterocloster excrementipullorum</name>
    <dbReference type="NCBI Taxonomy" id="2838559"/>
    <lineage>
        <taxon>Bacteria</taxon>
        <taxon>Bacillati</taxon>
        <taxon>Bacillota</taxon>
        <taxon>Clostridia</taxon>
        <taxon>Lachnospirales</taxon>
        <taxon>Lachnospiraceae</taxon>
        <taxon>Enterocloster</taxon>
    </lineage>
</organism>
<gene>
    <name evidence="3" type="ORF">H9704_03895</name>
</gene>
<reference evidence="3" key="2">
    <citation type="submission" date="2021-04" db="EMBL/GenBank/DDBJ databases">
        <authorList>
            <person name="Gilroy R."/>
        </authorList>
    </citation>
    <scope>NUCLEOTIDE SEQUENCE</scope>
    <source>
        <strain evidence="3">CHK180-15479</strain>
    </source>
</reference>
<dbReference type="PROSITE" id="PS51257">
    <property type="entry name" value="PROKAR_LIPOPROTEIN"/>
    <property type="match status" value="1"/>
</dbReference>
<comment type="caution">
    <text evidence="3">The sequence shown here is derived from an EMBL/GenBank/DDBJ whole genome shotgun (WGS) entry which is preliminary data.</text>
</comment>